<dbReference type="AlphaFoldDB" id="A0A6G1H733"/>
<sequence>MRPALNRLLAQPSALRILRRLVHRPGPCVACFAWTVPRDGRRPDPAPYRFQRGRRSRSHVAGPRENIDSHHERDEEAGGSTLPQKKRVESIAMREAEEEREISSIAGLEDSKYMTIEELLYQSDVEEIDPKHPRLVDREPHTSDMSLWDRLIHFREESMGKTELEGLFRGLRARGVELPCDNSLWQTFLQRPALFQELFDHAVDLCKRTGWLYPRLYESIIGYCVRKDPQATISWHRRYIAKLPAPADHAFSQVAKNAAHGGISSLVAFKHVYLESKGPLRVYDDLIPALLELRQYRQAQYFHEFLIRHEDRPSPNTRVKFETGLLDLWNGLPTGAPKMSLQPAPEFDLDDSSRQKERIPATGSPNDLFTRGTVDGVFGKANNIAPSGVSDPFCARLVATRAFSLETIVGGIAMLGVETIGPLTFQQIALRAPSPAGVLESLQLLRRHDLCLKSCLYSRLIRKLALDGDEQQLDDMLHGDEHPDVLEDQDLVSRMLRSFIDQNNWSAARRMLLVLSFGHDDPQMRRWNLLLQHYIKGAHYNEIEHVVTEMLKAKVPIAGESIRELTSSLMSHRRSGKNPKMISRIGHEDIWFVSGILIKIVENGGHVWPFCWREIVRRLGMTGRFGELRTLLMSLAKFYSWEHRRQFSELSPNETQSWTPKILWFFDVLFPIDLQAALMEWGLKTGFEALDSAGHTDPDFVPHPEDLPDMKETFLEGFDILLQLCTQTDVEINVGTVREVLTTRLWTLYSPSVDGSRDKMNKRAKKINPYGLEQLVVAFERMWSEAGFEIGIWRGHRISESLWKDILSLGDWHEEYLQKRPLQKETVQKSSLAAKGPGRGYVVGSFDDLVETAPEKKPVQKSSLAAKGPGRGYVVGSFDDLVETVPEKKSVQNSSLAAKGPGRGYVVGGSDDFVETAPEKKSVQKSSLAAKGPGRGYVLGGFDDLVETAPDKKSLQKSSLSAKGPGREYVVGSSDGFDETAYDVRKQIKLALGESIFGNRAMRGVEDNVRLNPKTWLLLVEEWTQREAQMKAYWDKHGSAKQKWERREVQVDQKLEDLEERLEPPVTEELRREVQESRKRDELPPKKRRFQVWVKQARVHRLWERGESLGARKHT</sequence>
<evidence type="ECO:0000313" key="2">
    <source>
        <dbReference type="EMBL" id="KAF1988872.1"/>
    </source>
</evidence>
<evidence type="ECO:0008006" key="4">
    <source>
        <dbReference type="Google" id="ProtNLM"/>
    </source>
</evidence>
<accession>A0A6G1H733</accession>
<dbReference type="Proteomes" id="UP000800041">
    <property type="component" value="Unassembled WGS sequence"/>
</dbReference>
<evidence type="ECO:0000256" key="1">
    <source>
        <dbReference type="SAM" id="MobiDB-lite"/>
    </source>
</evidence>
<feature type="region of interest" description="Disordered" evidence="1">
    <location>
        <begin position="42"/>
        <end position="86"/>
    </location>
</feature>
<reference evidence="2" key="1">
    <citation type="journal article" date="2020" name="Stud. Mycol.">
        <title>101 Dothideomycetes genomes: a test case for predicting lifestyles and emergence of pathogens.</title>
        <authorList>
            <person name="Haridas S."/>
            <person name="Albert R."/>
            <person name="Binder M."/>
            <person name="Bloem J."/>
            <person name="Labutti K."/>
            <person name="Salamov A."/>
            <person name="Andreopoulos B."/>
            <person name="Baker S."/>
            <person name="Barry K."/>
            <person name="Bills G."/>
            <person name="Bluhm B."/>
            <person name="Cannon C."/>
            <person name="Castanera R."/>
            <person name="Culley D."/>
            <person name="Daum C."/>
            <person name="Ezra D."/>
            <person name="Gonzalez J."/>
            <person name="Henrissat B."/>
            <person name="Kuo A."/>
            <person name="Liang C."/>
            <person name="Lipzen A."/>
            <person name="Lutzoni F."/>
            <person name="Magnuson J."/>
            <person name="Mondo S."/>
            <person name="Nolan M."/>
            <person name="Ohm R."/>
            <person name="Pangilinan J."/>
            <person name="Park H.-J."/>
            <person name="Ramirez L."/>
            <person name="Alfaro M."/>
            <person name="Sun H."/>
            <person name="Tritt A."/>
            <person name="Yoshinaga Y."/>
            <person name="Zwiers L.-H."/>
            <person name="Turgeon B."/>
            <person name="Goodwin S."/>
            <person name="Spatafora J."/>
            <person name="Crous P."/>
            <person name="Grigoriev I."/>
        </authorList>
    </citation>
    <scope>NUCLEOTIDE SEQUENCE</scope>
    <source>
        <strain evidence="2">CBS 113979</strain>
    </source>
</reference>
<feature type="region of interest" description="Disordered" evidence="1">
    <location>
        <begin position="340"/>
        <end position="365"/>
    </location>
</feature>
<name>A0A6G1H733_9PEZI</name>
<organism evidence="2 3">
    <name type="scientific">Aulographum hederae CBS 113979</name>
    <dbReference type="NCBI Taxonomy" id="1176131"/>
    <lineage>
        <taxon>Eukaryota</taxon>
        <taxon>Fungi</taxon>
        <taxon>Dikarya</taxon>
        <taxon>Ascomycota</taxon>
        <taxon>Pezizomycotina</taxon>
        <taxon>Dothideomycetes</taxon>
        <taxon>Pleosporomycetidae</taxon>
        <taxon>Aulographales</taxon>
        <taxon>Aulographaceae</taxon>
    </lineage>
</organism>
<proteinExistence type="predicted"/>
<protein>
    <recommendedName>
        <fullName evidence="4">Pentatricopeptide repeat domain-containing protein</fullName>
    </recommendedName>
</protein>
<dbReference type="OrthoDB" id="5366531at2759"/>
<dbReference type="EMBL" id="ML977147">
    <property type="protein sequence ID" value="KAF1988872.1"/>
    <property type="molecule type" value="Genomic_DNA"/>
</dbReference>
<gene>
    <name evidence="2" type="ORF">K402DRAFT_373241</name>
</gene>
<feature type="compositionally biased region" description="Basic and acidic residues" evidence="1">
    <location>
        <begin position="65"/>
        <end position="76"/>
    </location>
</feature>
<keyword evidence="3" id="KW-1185">Reference proteome</keyword>
<evidence type="ECO:0000313" key="3">
    <source>
        <dbReference type="Proteomes" id="UP000800041"/>
    </source>
</evidence>